<organism evidence="1 2">
    <name type="scientific">Rangifer tarandus platyrhynchus</name>
    <name type="common">Svalbard reindeer</name>
    <dbReference type="NCBI Taxonomy" id="3082113"/>
    <lineage>
        <taxon>Eukaryota</taxon>
        <taxon>Metazoa</taxon>
        <taxon>Chordata</taxon>
        <taxon>Craniata</taxon>
        <taxon>Vertebrata</taxon>
        <taxon>Euteleostomi</taxon>
        <taxon>Mammalia</taxon>
        <taxon>Eutheria</taxon>
        <taxon>Laurasiatheria</taxon>
        <taxon>Artiodactyla</taxon>
        <taxon>Ruminantia</taxon>
        <taxon>Pecora</taxon>
        <taxon>Cervidae</taxon>
        <taxon>Odocoileinae</taxon>
        <taxon>Rangifer</taxon>
    </lineage>
</organism>
<sequence length="340" mass="36785">MLKEDLHTEKETAAGGHSDLQQGAKSNSNDDYTREQRVGWERPSEANSRVVGFRGQNEGENRRQPEEAGRSQLQVYSEEVWACQRGKVPFWGAVHEERGGTTIRASSPISAPKQQDAAYRSSGGRRESPPPLQDPEAGPGHPHCCETHEQAPSAASAVLGVCEPQLPIRGLQGGAKGYTCCPEGTPDEGNNSQHTLREEAVSTQTKSSPLIPDKMLNSQHPARGERVPSPKPLRQGMLWRLNTTKVTRGPSVGLVKEGLLVVVKWGLETSGWNAVRSEGGSEEGRVLPKAPLPSRVFPEEAGSGRISRDRSACGRPWNGNTWAPCVLQAPPPGRLTPPSN</sequence>
<proteinExistence type="predicted"/>
<evidence type="ECO:0000313" key="2">
    <source>
        <dbReference type="Proteomes" id="UP001162501"/>
    </source>
</evidence>
<name>A0ACB0ENI9_RANTA</name>
<dbReference type="EMBL" id="OX596107">
    <property type="protein sequence ID" value="CAI9702133.1"/>
    <property type="molecule type" value="Genomic_DNA"/>
</dbReference>
<gene>
    <name evidence="1" type="ORF">MRATA1EN3_LOCUS13346</name>
</gene>
<evidence type="ECO:0000313" key="1">
    <source>
        <dbReference type="EMBL" id="CAI9702133.1"/>
    </source>
</evidence>
<protein>
    <submittedName>
        <fullName evidence="1">Uncharacterized protein</fullName>
    </submittedName>
</protein>
<reference evidence="1" key="1">
    <citation type="submission" date="2023-05" db="EMBL/GenBank/DDBJ databases">
        <authorList>
            <consortium name="ELIXIR-Norway"/>
        </authorList>
    </citation>
    <scope>NUCLEOTIDE SEQUENCE</scope>
</reference>
<accession>A0ACB0ENI9</accession>
<dbReference type="Proteomes" id="UP001162501">
    <property type="component" value="Chromosome 23"/>
</dbReference>